<reference evidence="1" key="2">
    <citation type="journal article" date="2016" name="Fungal Biol.">
        <title>Ochratoxin A production by Penicillium thymicola.</title>
        <authorList>
            <person name="Nguyen H.D.T."/>
            <person name="McMullin D.R."/>
            <person name="Ponomareva E."/>
            <person name="Riley R."/>
            <person name="Pomraning K.R."/>
            <person name="Baker S.E."/>
            <person name="Seifert K.A."/>
        </authorList>
    </citation>
    <scope>NUCLEOTIDE SEQUENCE</scope>
    <source>
        <strain evidence="1">DAOM 180753</strain>
    </source>
</reference>
<proteinExistence type="predicted"/>
<gene>
    <name evidence="1" type="ORF">VN97_g13013</name>
</gene>
<evidence type="ECO:0000313" key="2">
    <source>
        <dbReference type="Proteomes" id="UP001227192"/>
    </source>
</evidence>
<dbReference type="EMBL" id="LACB01001335">
    <property type="protein sequence ID" value="KAJ9480542.1"/>
    <property type="molecule type" value="Genomic_DNA"/>
</dbReference>
<dbReference type="Proteomes" id="UP001227192">
    <property type="component" value="Unassembled WGS sequence"/>
</dbReference>
<evidence type="ECO:0000313" key="1">
    <source>
        <dbReference type="EMBL" id="KAJ9480542.1"/>
    </source>
</evidence>
<comment type="caution">
    <text evidence="1">The sequence shown here is derived from an EMBL/GenBank/DDBJ whole genome shotgun (WGS) entry which is preliminary data.</text>
</comment>
<reference evidence="1" key="1">
    <citation type="submission" date="2015-06" db="EMBL/GenBank/DDBJ databases">
        <authorList>
            <person name="Nguyen H."/>
        </authorList>
    </citation>
    <scope>NUCLEOTIDE SEQUENCE</scope>
    <source>
        <strain evidence="1">DAOM 180753</strain>
    </source>
</reference>
<keyword evidence="2" id="KW-1185">Reference proteome</keyword>
<sequence length="17" mass="1922">MSRSFFVLCLLSSLFDG</sequence>
<organism evidence="1 2">
    <name type="scientific">Penicillium thymicola</name>
    <dbReference type="NCBI Taxonomy" id="293382"/>
    <lineage>
        <taxon>Eukaryota</taxon>
        <taxon>Fungi</taxon>
        <taxon>Dikarya</taxon>
        <taxon>Ascomycota</taxon>
        <taxon>Pezizomycotina</taxon>
        <taxon>Eurotiomycetes</taxon>
        <taxon>Eurotiomycetidae</taxon>
        <taxon>Eurotiales</taxon>
        <taxon>Aspergillaceae</taxon>
        <taxon>Penicillium</taxon>
    </lineage>
</organism>
<protein>
    <submittedName>
        <fullName evidence="1">Uncharacterized protein</fullName>
    </submittedName>
</protein>
<feature type="non-terminal residue" evidence="1">
    <location>
        <position position="17"/>
    </location>
</feature>
<accession>A0AAI9T4J8</accession>
<dbReference type="AlphaFoldDB" id="A0AAI9T4J8"/>
<name>A0AAI9T4J8_PENTH</name>